<name>A0ABN2U579_9ACTN</name>
<gene>
    <name evidence="8" type="ORF">GCM10009839_29930</name>
</gene>
<dbReference type="InterPro" id="IPR000412">
    <property type="entry name" value="ABC_2_transport"/>
</dbReference>
<evidence type="ECO:0000313" key="8">
    <source>
        <dbReference type="EMBL" id="GAA2028706.1"/>
    </source>
</evidence>
<organism evidence="8 9">
    <name type="scientific">Catenulispora yoronensis</name>
    <dbReference type="NCBI Taxonomy" id="450799"/>
    <lineage>
        <taxon>Bacteria</taxon>
        <taxon>Bacillati</taxon>
        <taxon>Actinomycetota</taxon>
        <taxon>Actinomycetes</taxon>
        <taxon>Catenulisporales</taxon>
        <taxon>Catenulisporaceae</taxon>
        <taxon>Catenulispora</taxon>
    </lineage>
</organism>
<evidence type="ECO:0000256" key="6">
    <source>
        <dbReference type="RuleBase" id="RU361157"/>
    </source>
</evidence>
<keyword evidence="4 6" id="KW-0472">Membrane</keyword>
<accession>A0ABN2U579</accession>
<dbReference type="Pfam" id="PF01061">
    <property type="entry name" value="ABC2_membrane"/>
    <property type="match status" value="1"/>
</dbReference>
<feature type="transmembrane region" description="Helical" evidence="6">
    <location>
        <begin position="122"/>
        <end position="148"/>
    </location>
</feature>
<dbReference type="Proteomes" id="UP001500751">
    <property type="component" value="Unassembled WGS sequence"/>
</dbReference>
<reference evidence="8 9" key="1">
    <citation type="journal article" date="2019" name="Int. J. Syst. Evol. Microbiol.">
        <title>The Global Catalogue of Microorganisms (GCM) 10K type strain sequencing project: providing services to taxonomists for standard genome sequencing and annotation.</title>
        <authorList>
            <consortium name="The Broad Institute Genomics Platform"/>
            <consortium name="The Broad Institute Genome Sequencing Center for Infectious Disease"/>
            <person name="Wu L."/>
            <person name="Ma J."/>
        </authorList>
    </citation>
    <scope>NUCLEOTIDE SEQUENCE [LARGE SCALE GENOMIC DNA]</scope>
    <source>
        <strain evidence="8 9">JCM 16014</strain>
    </source>
</reference>
<dbReference type="PRINTS" id="PR00164">
    <property type="entry name" value="ABC2TRNSPORT"/>
</dbReference>
<comment type="subcellular location">
    <subcellularLocation>
        <location evidence="6">Cell membrane</location>
        <topology evidence="6">Multi-pass membrane protein</topology>
    </subcellularLocation>
    <subcellularLocation>
        <location evidence="1">Membrane</location>
        <topology evidence="1">Multi-pass membrane protein</topology>
    </subcellularLocation>
</comment>
<dbReference type="InterPro" id="IPR047817">
    <property type="entry name" value="ABC2_TM_bact-type"/>
</dbReference>
<evidence type="ECO:0000259" key="7">
    <source>
        <dbReference type="PROSITE" id="PS51012"/>
    </source>
</evidence>
<dbReference type="PANTHER" id="PTHR43229">
    <property type="entry name" value="NODULATION PROTEIN J"/>
    <property type="match status" value="1"/>
</dbReference>
<keyword evidence="3 6" id="KW-1133">Transmembrane helix</keyword>
<proteinExistence type="inferred from homology"/>
<protein>
    <recommendedName>
        <fullName evidence="6">Transport permease protein</fullName>
    </recommendedName>
</protein>
<feature type="transmembrane region" description="Helical" evidence="6">
    <location>
        <begin position="189"/>
        <end position="207"/>
    </location>
</feature>
<feature type="domain" description="ABC transmembrane type-2" evidence="7">
    <location>
        <begin position="42"/>
        <end position="267"/>
    </location>
</feature>
<dbReference type="EMBL" id="BAAAQN010000014">
    <property type="protein sequence ID" value="GAA2028706.1"/>
    <property type="molecule type" value="Genomic_DNA"/>
</dbReference>
<dbReference type="RefSeq" id="WP_344666186.1">
    <property type="nucleotide sequence ID" value="NZ_BAAAQN010000014.1"/>
</dbReference>
<feature type="transmembrane region" description="Helical" evidence="6">
    <location>
        <begin position="40"/>
        <end position="62"/>
    </location>
</feature>
<comment type="similarity">
    <text evidence="6">Belongs to the ABC-2 integral membrane protein family.</text>
</comment>
<dbReference type="InterPro" id="IPR013525">
    <property type="entry name" value="ABC2_TM"/>
</dbReference>
<dbReference type="PROSITE" id="PS51012">
    <property type="entry name" value="ABC_TM2"/>
    <property type="match status" value="1"/>
</dbReference>
<feature type="transmembrane region" description="Helical" evidence="6">
    <location>
        <begin position="154"/>
        <end position="177"/>
    </location>
</feature>
<feature type="transmembrane region" description="Helical" evidence="6">
    <location>
        <begin position="242"/>
        <end position="261"/>
    </location>
</feature>
<dbReference type="PANTHER" id="PTHR43229:SF2">
    <property type="entry name" value="NODULATION PROTEIN J"/>
    <property type="match status" value="1"/>
</dbReference>
<keyword evidence="6" id="KW-1003">Cell membrane</keyword>
<evidence type="ECO:0000256" key="5">
    <source>
        <dbReference type="ARBA" id="ARBA00023251"/>
    </source>
</evidence>
<comment type="caution">
    <text evidence="8">The sequence shown here is derived from an EMBL/GenBank/DDBJ whole genome shotgun (WGS) entry which is preliminary data.</text>
</comment>
<evidence type="ECO:0000313" key="9">
    <source>
        <dbReference type="Proteomes" id="UP001500751"/>
    </source>
</evidence>
<keyword evidence="5" id="KW-0046">Antibiotic resistance</keyword>
<feature type="transmembrane region" description="Helical" evidence="6">
    <location>
        <begin position="82"/>
        <end position="101"/>
    </location>
</feature>
<evidence type="ECO:0000256" key="1">
    <source>
        <dbReference type="ARBA" id="ARBA00004141"/>
    </source>
</evidence>
<evidence type="ECO:0000256" key="3">
    <source>
        <dbReference type="ARBA" id="ARBA00022989"/>
    </source>
</evidence>
<keyword evidence="6" id="KW-0813">Transport</keyword>
<evidence type="ECO:0000256" key="2">
    <source>
        <dbReference type="ARBA" id="ARBA00022692"/>
    </source>
</evidence>
<dbReference type="PIRSF" id="PIRSF006648">
    <property type="entry name" value="DrrB"/>
    <property type="match status" value="1"/>
</dbReference>
<evidence type="ECO:0000256" key="4">
    <source>
        <dbReference type="ARBA" id="ARBA00023136"/>
    </source>
</evidence>
<sequence length="270" mass="29619">MTTTELPLTRLLLGRRAFGSMGGSKASVLVERNMVVYRRLWLMLASGFFEPVFYLLSIGVGLGKLTGAVDGVPYADYVAPGLLAVSAMNGAVFDSTFNVFFKIKYARTYDAMLATPLRVGDIALGEITWAQLRGLMYSAAFLAVMLAMGLVHSWWALLALPVTVLIGFAFGAVGMACTSFMRSWQDFDLVTLALMPMFLFSGAFYPLSVYSHWVRVLIEALPLYHGIDLLRSLTLGRVHVGLLWDVLYLAVMAAIGGLVAARRLERLLLT</sequence>
<keyword evidence="2 6" id="KW-0812">Transmembrane</keyword>
<keyword evidence="9" id="KW-1185">Reference proteome</keyword>
<dbReference type="InterPro" id="IPR051784">
    <property type="entry name" value="Nod_factor_ABC_transporter"/>
</dbReference>